<dbReference type="OrthoDB" id="9793489at2"/>
<reference evidence="3 4" key="1">
    <citation type="submission" date="2018-07" db="EMBL/GenBank/DDBJ databases">
        <title>Complete genome sequence of Flavobacterium arcticum type strain SM1502T.</title>
        <authorList>
            <person name="Li Y."/>
            <person name="Li D.-D."/>
        </authorList>
    </citation>
    <scope>NUCLEOTIDE SEQUENCE [LARGE SCALE GENOMIC DNA]</scope>
    <source>
        <strain evidence="3 4">SM1502</strain>
    </source>
</reference>
<name>A0A345HAK1_9FLAO</name>
<dbReference type="InterPro" id="IPR012338">
    <property type="entry name" value="Beta-lactam/transpept-like"/>
</dbReference>
<organism evidence="3 4">
    <name type="scientific">Flavobacterium arcticum</name>
    <dbReference type="NCBI Taxonomy" id="1784713"/>
    <lineage>
        <taxon>Bacteria</taxon>
        <taxon>Pseudomonadati</taxon>
        <taxon>Bacteroidota</taxon>
        <taxon>Flavobacteriia</taxon>
        <taxon>Flavobacteriales</taxon>
        <taxon>Flavobacteriaceae</taxon>
        <taxon>Flavobacterium</taxon>
    </lineage>
</organism>
<feature type="chain" id="PRO_5016666039" evidence="1">
    <location>
        <begin position="23"/>
        <end position="370"/>
    </location>
</feature>
<keyword evidence="3" id="KW-0378">Hydrolase</keyword>
<keyword evidence="4" id="KW-1185">Reference proteome</keyword>
<dbReference type="PANTHER" id="PTHR46825:SF7">
    <property type="entry name" value="D-ALANYL-D-ALANINE CARBOXYPEPTIDASE"/>
    <property type="match status" value="1"/>
</dbReference>
<dbReference type="InterPro" id="IPR050491">
    <property type="entry name" value="AmpC-like"/>
</dbReference>
<dbReference type="RefSeq" id="WP_114677371.1">
    <property type="nucleotide sequence ID" value="NZ_CP031188.1"/>
</dbReference>
<protein>
    <submittedName>
        <fullName evidence="3">Class A beta-lactamase-related serine hydrolase</fullName>
    </submittedName>
</protein>
<dbReference type="Gene3D" id="3.40.710.10">
    <property type="entry name" value="DD-peptidase/beta-lactamase superfamily"/>
    <property type="match status" value="1"/>
</dbReference>
<evidence type="ECO:0000313" key="4">
    <source>
        <dbReference type="Proteomes" id="UP000253951"/>
    </source>
</evidence>
<dbReference type="InterPro" id="IPR001466">
    <property type="entry name" value="Beta-lactam-related"/>
</dbReference>
<gene>
    <name evidence="3" type="ORF">DVK85_04945</name>
</gene>
<evidence type="ECO:0000256" key="1">
    <source>
        <dbReference type="SAM" id="SignalP"/>
    </source>
</evidence>
<evidence type="ECO:0000313" key="3">
    <source>
        <dbReference type="EMBL" id="AXG73611.1"/>
    </source>
</evidence>
<accession>A0A345HAK1</accession>
<dbReference type="EMBL" id="CP031188">
    <property type="protein sequence ID" value="AXG73611.1"/>
    <property type="molecule type" value="Genomic_DNA"/>
</dbReference>
<dbReference type="PANTHER" id="PTHR46825">
    <property type="entry name" value="D-ALANYL-D-ALANINE-CARBOXYPEPTIDASE/ENDOPEPTIDASE AMPH"/>
    <property type="match status" value="1"/>
</dbReference>
<evidence type="ECO:0000259" key="2">
    <source>
        <dbReference type="Pfam" id="PF00144"/>
    </source>
</evidence>
<dbReference type="KEGG" id="fat:DVK85_04945"/>
<dbReference type="AlphaFoldDB" id="A0A345HAK1"/>
<dbReference type="Proteomes" id="UP000253951">
    <property type="component" value="Chromosome"/>
</dbReference>
<dbReference type="GO" id="GO:0016787">
    <property type="term" value="F:hydrolase activity"/>
    <property type="evidence" value="ECO:0007669"/>
    <property type="project" value="UniProtKB-KW"/>
</dbReference>
<feature type="domain" description="Beta-lactamase-related" evidence="2">
    <location>
        <begin position="57"/>
        <end position="348"/>
    </location>
</feature>
<dbReference type="Pfam" id="PF00144">
    <property type="entry name" value="Beta-lactamase"/>
    <property type="match status" value="1"/>
</dbReference>
<sequence>MKKISQIFLITLFLTLSVGVKAQSVEMKFQQVLDSVYTANKDAVGIMIHVEAPDKNISWTSAVGYANKETQEAINKNQPAIIASNTKTYVAVAIVKLIENGKLQLNQPIADLINPKTKELLIADGYKVNQITIKHLLSHTSGIADYVNDAYFAFIFEHQDYHWTRDEQIQFAVENANPLAEAGKTYSYADTNYLLLTEIIEHKTKKPFYTAIRELLEFKKHQLNATWFYSLEKYPKNVLPLVHQYYSKYGLKVADLHPSFDLYGGGGLTATTKDLAMFFQLLFEGKIVKDKKLLEQMHTYVLPQEESRYCLGLQNINFHGMHAYYHGGFWGTDCMYVPELNTTISVYTLEKSKRELNAEISNTILQIIKQ</sequence>
<dbReference type="SUPFAM" id="SSF56601">
    <property type="entry name" value="beta-lactamase/transpeptidase-like"/>
    <property type="match status" value="1"/>
</dbReference>
<proteinExistence type="predicted"/>
<keyword evidence="1" id="KW-0732">Signal</keyword>
<feature type="signal peptide" evidence="1">
    <location>
        <begin position="1"/>
        <end position="22"/>
    </location>
</feature>